<keyword evidence="1" id="KW-0489">Methyltransferase</keyword>
<dbReference type="EMBL" id="JAXOJX010000009">
    <property type="protein sequence ID" value="MDZ5456476.1"/>
    <property type="molecule type" value="Genomic_DNA"/>
</dbReference>
<organism evidence="3 4">
    <name type="scientific">Azohydromonas lata</name>
    <dbReference type="NCBI Taxonomy" id="45677"/>
    <lineage>
        <taxon>Bacteria</taxon>
        <taxon>Pseudomonadati</taxon>
        <taxon>Pseudomonadota</taxon>
        <taxon>Betaproteobacteria</taxon>
        <taxon>Burkholderiales</taxon>
        <taxon>Sphaerotilaceae</taxon>
        <taxon>Azohydromonas</taxon>
    </lineage>
</organism>
<dbReference type="InterPro" id="IPR029063">
    <property type="entry name" value="SAM-dependent_MTases_sf"/>
</dbReference>
<dbReference type="PANTHER" id="PTHR13090">
    <property type="entry name" value="ARGININE-HYDROXYLASE NDUFAF5, MITOCHONDRIAL"/>
    <property type="match status" value="1"/>
</dbReference>
<keyword evidence="4" id="KW-1185">Reference proteome</keyword>
<evidence type="ECO:0000313" key="4">
    <source>
        <dbReference type="Proteomes" id="UP001293718"/>
    </source>
</evidence>
<dbReference type="InterPro" id="IPR050602">
    <property type="entry name" value="Malonyl-ACP_OMT"/>
</dbReference>
<reference evidence="3 4" key="1">
    <citation type="submission" date="2023-11" db="EMBL/GenBank/DDBJ databases">
        <title>Draft genome of Azohydromonas lata strain H1 (DSM1123), a polyhydroxyalkanoate producer.</title>
        <authorList>
            <person name="Traversa D."/>
            <person name="D'Addabbo P."/>
            <person name="Pazzani C."/>
            <person name="Manzari C."/>
            <person name="Chiara M."/>
            <person name="Scrascia M."/>
        </authorList>
    </citation>
    <scope>NUCLEOTIDE SEQUENCE [LARGE SCALE GENOMIC DNA]</scope>
    <source>
        <strain evidence="3 4">H1</strain>
    </source>
</reference>
<evidence type="ECO:0000256" key="2">
    <source>
        <dbReference type="ARBA" id="ARBA00022679"/>
    </source>
</evidence>
<keyword evidence="2" id="KW-0808">Transferase</keyword>
<comment type="caution">
    <text evidence="3">The sequence shown here is derived from an EMBL/GenBank/DDBJ whole genome shotgun (WGS) entry which is preliminary data.</text>
</comment>
<evidence type="ECO:0000313" key="3">
    <source>
        <dbReference type="EMBL" id="MDZ5456476.1"/>
    </source>
</evidence>
<name>A0ABU5IBL2_9BURK</name>
<sequence>MNASTDSTPSRAFDTRAAQRAVRRMAAAEQPPWLHAEAARRMAERLPMIRRTPQTVLQWSSFLGASEAVLRDAYPQARLLAVEPAEVLEARSVPVPAPWWSPKRWAGPAAVTLLDEQAVAPGSAELLWSNMALHGEADPTALLARWHAALAVDGFLMFSTFGAGTLAELRGLYRERGWGSPMADFVDMHDLGDMLVHAGFADPVMDQETVRLTWADAAALLAELRGLGANADPRRVPGLRTPRWQARLGEALQALAGTHGRPVLSFELVYGHAFKAAPRPRVAERTEVGLEEMRQMVRSRRT</sequence>
<dbReference type="SUPFAM" id="SSF53335">
    <property type="entry name" value="S-adenosyl-L-methionine-dependent methyltransferases"/>
    <property type="match status" value="1"/>
</dbReference>
<dbReference type="RefSeq" id="WP_322465016.1">
    <property type="nucleotide sequence ID" value="NZ_JAXOJX010000009.1"/>
</dbReference>
<gene>
    <name evidence="3" type="ORF">SM757_07800</name>
</gene>
<proteinExistence type="predicted"/>
<dbReference type="PANTHER" id="PTHR13090:SF1">
    <property type="entry name" value="ARGININE-HYDROXYLASE NDUFAF5, MITOCHONDRIAL"/>
    <property type="match status" value="1"/>
</dbReference>
<protein>
    <submittedName>
        <fullName evidence="3">Biotin synthase</fullName>
    </submittedName>
</protein>
<dbReference type="Proteomes" id="UP001293718">
    <property type="component" value="Unassembled WGS sequence"/>
</dbReference>
<dbReference type="Gene3D" id="3.40.50.150">
    <property type="entry name" value="Vaccinia Virus protein VP39"/>
    <property type="match status" value="1"/>
</dbReference>
<accession>A0ABU5IBL2</accession>
<evidence type="ECO:0000256" key="1">
    <source>
        <dbReference type="ARBA" id="ARBA00022603"/>
    </source>
</evidence>